<protein>
    <submittedName>
        <fullName evidence="9">Predicted PurR-regulated permease PerM</fullName>
    </submittedName>
</protein>
<feature type="transmembrane region" description="Helical" evidence="8">
    <location>
        <begin position="32"/>
        <end position="56"/>
    </location>
</feature>
<dbReference type="GO" id="GO:0055085">
    <property type="term" value="P:transmembrane transport"/>
    <property type="evidence" value="ECO:0007669"/>
    <property type="project" value="TreeGrafter"/>
</dbReference>
<accession>A0A1T5JIP2</accession>
<dbReference type="STRING" id="36842.SAMN02194393_01203"/>
<evidence type="ECO:0000256" key="2">
    <source>
        <dbReference type="ARBA" id="ARBA00009773"/>
    </source>
</evidence>
<gene>
    <name evidence="9" type="ORF">SAMN02194393_01203</name>
</gene>
<dbReference type="PANTHER" id="PTHR21716:SF53">
    <property type="entry name" value="PERMEASE PERM-RELATED"/>
    <property type="match status" value="1"/>
</dbReference>
<dbReference type="OrthoDB" id="9793390at2"/>
<keyword evidence="4" id="KW-1003">Cell membrane</keyword>
<feature type="transmembrane region" description="Helical" evidence="8">
    <location>
        <begin position="290"/>
        <end position="311"/>
    </location>
</feature>
<evidence type="ECO:0000256" key="6">
    <source>
        <dbReference type="ARBA" id="ARBA00022989"/>
    </source>
</evidence>
<comment type="similarity">
    <text evidence="2">Belongs to the autoinducer-2 exporter (AI-2E) (TC 2.A.86) family.</text>
</comment>
<keyword evidence="6 8" id="KW-1133">Transmembrane helix</keyword>
<evidence type="ECO:0000256" key="3">
    <source>
        <dbReference type="ARBA" id="ARBA00022448"/>
    </source>
</evidence>
<dbReference type="EMBL" id="FUZT01000002">
    <property type="protein sequence ID" value="SKC51058.1"/>
    <property type="molecule type" value="Genomic_DNA"/>
</dbReference>
<keyword evidence="10" id="KW-1185">Reference proteome</keyword>
<sequence>MSDKKRIPYLNFIPLLIIAFILYKIINKIDFFLFININLLSILSPVIWAFAIAYLLNSPMSYIERNFKLKRGWSILIIYMFVIGITTIFITIVSPRIINSILDLLKNLPDYIKITDIWITEKITDLKLLDNYGITPYVEDGLNKIIEQVGNYLNSILSAVVSKAINFTSTIFKIILSMIIAVYFLKDKEIFILSLKKVVFALLNKQMAKGVIEFAAELDRLFSQFIIGKFIDSCIIGAMCFIGLLIIKAPYALLLSLIVGIANMIPYFGPFIGAVPAVAITLFDSPIKAIWVLVFIIALQQFDGLFLGPMILGDKVGLSPFWIILAIIIGGGMFGVIGMFLGVPIMAVIKALFDKFINKRLDAQNIRM</sequence>
<feature type="transmembrane region" description="Helical" evidence="8">
    <location>
        <begin position="7"/>
        <end position="26"/>
    </location>
</feature>
<dbReference type="InterPro" id="IPR002549">
    <property type="entry name" value="AI-2E-like"/>
</dbReference>
<feature type="transmembrane region" description="Helical" evidence="8">
    <location>
        <begin position="253"/>
        <end position="283"/>
    </location>
</feature>
<feature type="transmembrane region" description="Helical" evidence="8">
    <location>
        <begin position="164"/>
        <end position="185"/>
    </location>
</feature>
<dbReference type="Proteomes" id="UP000190285">
    <property type="component" value="Unassembled WGS sequence"/>
</dbReference>
<evidence type="ECO:0000256" key="8">
    <source>
        <dbReference type="SAM" id="Phobius"/>
    </source>
</evidence>
<keyword evidence="5 8" id="KW-0812">Transmembrane</keyword>
<evidence type="ECO:0000313" key="10">
    <source>
        <dbReference type="Proteomes" id="UP000190285"/>
    </source>
</evidence>
<feature type="transmembrane region" description="Helical" evidence="8">
    <location>
        <begin position="323"/>
        <end position="349"/>
    </location>
</feature>
<feature type="transmembrane region" description="Helical" evidence="8">
    <location>
        <begin position="76"/>
        <end position="98"/>
    </location>
</feature>
<dbReference type="Pfam" id="PF01594">
    <property type="entry name" value="AI-2E_transport"/>
    <property type="match status" value="1"/>
</dbReference>
<evidence type="ECO:0000313" key="9">
    <source>
        <dbReference type="EMBL" id="SKC51058.1"/>
    </source>
</evidence>
<name>A0A1T5JIP2_9FIRM</name>
<comment type="subcellular location">
    <subcellularLocation>
        <location evidence="1">Cell membrane</location>
        <topology evidence="1">Multi-pass membrane protein</topology>
    </subcellularLocation>
</comment>
<dbReference type="PANTHER" id="PTHR21716">
    <property type="entry name" value="TRANSMEMBRANE PROTEIN"/>
    <property type="match status" value="1"/>
</dbReference>
<reference evidence="9 10" key="1">
    <citation type="submission" date="2017-02" db="EMBL/GenBank/DDBJ databases">
        <authorList>
            <person name="Peterson S.W."/>
        </authorList>
    </citation>
    <scope>NUCLEOTIDE SEQUENCE [LARGE SCALE GENOMIC DNA]</scope>
    <source>
        <strain evidence="9 10">M1</strain>
    </source>
</reference>
<keyword evidence="3" id="KW-0813">Transport</keyword>
<dbReference type="AlphaFoldDB" id="A0A1T5JIP2"/>
<proteinExistence type="inferred from homology"/>
<keyword evidence="7 8" id="KW-0472">Membrane</keyword>
<evidence type="ECO:0000256" key="1">
    <source>
        <dbReference type="ARBA" id="ARBA00004651"/>
    </source>
</evidence>
<feature type="transmembrane region" description="Helical" evidence="8">
    <location>
        <begin position="230"/>
        <end position="247"/>
    </location>
</feature>
<evidence type="ECO:0000256" key="4">
    <source>
        <dbReference type="ARBA" id="ARBA00022475"/>
    </source>
</evidence>
<organism evidence="9 10">
    <name type="scientific">Maledivibacter halophilus</name>
    <dbReference type="NCBI Taxonomy" id="36842"/>
    <lineage>
        <taxon>Bacteria</taxon>
        <taxon>Bacillati</taxon>
        <taxon>Bacillota</taxon>
        <taxon>Clostridia</taxon>
        <taxon>Peptostreptococcales</taxon>
        <taxon>Caminicellaceae</taxon>
        <taxon>Maledivibacter</taxon>
    </lineage>
</organism>
<dbReference type="GO" id="GO:0005886">
    <property type="term" value="C:plasma membrane"/>
    <property type="evidence" value="ECO:0007669"/>
    <property type="project" value="UniProtKB-SubCell"/>
</dbReference>
<evidence type="ECO:0000256" key="7">
    <source>
        <dbReference type="ARBA" id="ARBA00023136"/>
    </source>
</evidence>
<dbReference type="RefSeq" id="WP_079490065.1">
    <property type="nucleotide sequence ID" value="NZ_FUZT01000002.1"/>
</dbReference>
<evidence type="ECO:0000256" key="5">
    <source>
        <dbReference type="ARBA" id="ARBA00022692"/>
    </source>
</evidence>